<evidence type="ECO:0000313" key="2">
    <source>
        <dbReference type="Proteomes" id="UP000257109"/>
    </source>
</evidence>
<dbReference type="EMBL" id="QJKJ01001297">
    <property type="protein sequence ID" value="RDY08329.1"/>
    <property type="molecule type" value="Genomic_DNA"/>
</dbReference>
<keyword evidence="2" id="KW-1185">Reference proteome</keyword>
<proteinExistence type="predicted"/>
<dbReference type="AlphaFoldDB" id="A0A371HZZ5"/>
<dbReference type="Proteomes" id="UP000257109">
    <property type="component" value="Unassembled WGS sequence"/>
</dbReference>
<comment type="caution">
    <text evidence="1">The sequence shown here is derived from an EMBL/GenBank/DDBJ whole genome shotgun (WGS) entry which is preliminary data.</text>
</comment>
<protein>
    <submittedName>
        <fullName evidence="1">Uncharacterized protein</fullName>
    </submittedName>
</protein>
<gene>
    <name evidence="1" type="ORF">CR513_07457</name>
</gene>
<feature type="non-terminal residue" evidence="1">
    <location>
        <position position="1"/>
    </location>
</feature>
<name>A0A371HZZ5_MUCPR</name>
<accession>A0A371HZZ5</accession>
<reference evidence="1" key="1">
    <citation type="submission" date="2018-05" db="EMBL/GenBank/DDBJ databases">
        <title>Draft genome of Mucuna pruriens seed.</title>
        <authorList>
            <person name="Nnadi N.E."/>
            <person name="Vos R."/>
            <person name="Hasami M.H."/>
            <person name="Devisetty U.K."/>
            <person name="Aguiy J.C."/>
        </authorList>
    </citation>
    <scope>NUCLEOTIDE SEQUENCE [LARGE SCALE GENOMIC DNA]</scope>
    <source>
        <strain evidence="1">JCA_2017</strain>
    </source>
</reference>
<organism evidence="1 2">
    <name type="scientific">Mucuna pruriens</name>
    <name type="common">Velvet bean</name>
    <name type="synonym">Dolichos pruriens</name>
    <dbReference type="NCBI Taxonomy" id="157652"/>
    <lineage>
        <taxon>Eukaryota</taxon>
        <taxon>Viridiplantae</taxon>
        <taxon>Streptophyta</taxon>
        <taxon>Embryophyta</taxon>
        <taxon>Tracheophyta</taxon>
        <taxon>Spermatophyta</taxon>
        <taxon>Magnoliopsida</taxon>
        <taxon>eudicotyledons</taxon>
        <taxon>Gunneridae</taxon>
        <taxon>Pentapetalae</taxon>
        <taxon>rosids</taxon>
        <taxon>fabids</taxon>
        <taxon>Fabales</taxon>
        <taxon>Fabaceae</taxon>
        <taxon>Papilionoideae</taxon>
        <taxon>50 kb inversion clade</taxon>
        <taxon>NPAAA clade</taxon>
        <taxon>indigoferoid/millettioid clade</taxon>
        <taxon>Phaseoleae</taxon>
        <taxon>Mucuna</taxon>
    </lineage>
</organism>
<evidence type="ECO:0000313" key="1">
    <source>
        <dbReference type="EMBL" id="RDY08329.1"/>
    </source>
</evidence>
<sequence length="140" mass="16113">MANNISHKPIQIELDVKITSKNTKMLCISVIHLWLMNIHQIYLSRGSKHIYGFINLLPLQSIGSKPIVIQNTCKTSSLVETKSVSLAIAGSLPKKQCCHLLLFTRKEHNKRIGELETNRELRMQILCDETYAQHCLYNYY</sequence>